<organism evidence="2 3">
    <name type="scientific">Aquamicrobium aerolatum DSM 21857</name>
    <dbReference type="NCBI Taxonomy" id="1121003"/>
    <lineage>
        <taxon>Bacteria</taxon>
        <taxon>Pseudomonadati</taxon>
        <taxon>Pseudomonadota</taxon>
        <taxon>Alphaproteobacteria</taxon>
        <taxon>Hyphomicrobiales</taxon>
        <taxon>Phyllobacteriaceae</taxon>
        <taxon>Aerobium</taxon>
    </lineage>
</organism>
<dbReference type="Pfam" id="PF01755">
    <property type="entry name" value="Glyco_transf_25"/>
    <property type="match status" value="1"/>
</dbReference>
<protein>
    <submittedName>
        <fullName evidence="2">Glycosyl transferase, family 25</fullName>
    </submittedName>
</protein>
<evidence type="ECO:0000313" key="2">
    <source>
        <dbReference type="EMBL" id="SFJ45752.1"/>
    </source>
</evidence>
<dbReference type="Proteomes" id="UP000242763">
    <property type="component" value="Unassembled WGS sequence"/>
</dbReference>
<dbReference type="GO" id="GO:0016740">
    <property type="term" value="F:transferase activity"/>
    <property type="evidence" value="ECO:0007669"/>
    <property type="project" value="UniProtKB-KW"/>
</dbReference>
<dbReference type="AlphaFoldDB" id="A0A1I3RIS2"/>
<dbReference type="STRING" id="1121003.SAMN03080618_03028"/>
<accession>A0A1I3RIS2</accession>
<dbReference type="RefSeq" id="WP_091524018.1">
    <property type="nucleotide sequence ID" value="NZ_FORF01000020.1"/>
</dbReference>
<keyword evidence="3" id="KW-1185">Reference proteome</keyword>
<evidence type="ECO:0000313" key="3">
    <source>
        <dbReference type="Proteomes" id="UP000242763"/>
    </source>
</evidence>
<proteinExistence type="predicted"/>
<dbReference type="OrthoDB" id="259382at2"/>
<reference evidence="3" key="1">
    <citation type="submission" date="2016-10" db="EMBL/GenBank/DDBJ databases">
        <authorList>
            <person name="Varghese N."/>
            <person name="Submissions S."/>
        </authorList>
    </citation>
    <scope>NUCLEOTIDE SEQUENCE [LARGE SCALE GENOMIC DNA]</scope>
    <source>
        <strain evidence="3">DSM 21857</strain>
    </source>
</reference>
<dbReference type="EMBL" id="FORF01000020">
    <property type="protein sequence ID" value="SFJ45752.1"/>
    <property type="molecule type" value="Genomic_DNA"/>
</dbReference>
<name>A0A1I3RIS2_9HYPH</name>
<dbReference type="InterPro" id="IPR002654">
    <property type="entry name" value="Glyco_trans_25"/>
</dbReference>
<keyword evidence="2" id="KW-0808">Transferase</keyword>
<gene>
    <name evidence="2" type="ORF">SAMN03080618_03028</name>
</gene>
<sequence length="244" mass="26946">MNIQIYAINLDRSVDRWNALSRRAEEFQLPIVRVSGVDGTQTPPEQRVDCDIAAFEFKNGRTMLPGEYGCYRSHLKALTQFLASGDGLAVIVEDDIVLPADLLDRVRAAVAAVPDADVIKFFNHRVVAFRKIATSSLGDEIGRAAHGPLGSSACYVVSRSGAQRLLEGMQVMEFPLDMALERGWASGASIYITRLNVAEPTREPSTIASRTIYKTNKFPWWKRLGTLATRTAEAVRRTAYALKG</sequence>
<dbReference type="CDD" id="cd06532">
    <property type="entry name" value="Glyco_transf_25"/>
    <property type="match status" value="1"/>
</dbReference>
<feature type="domain" description="Glycosyl transferase family 25" evidence="1">
    <location>
        <begin position="3"/>
        <end position="178"/>
    </location>
</feature>
<evidence type="ECO:0000259" key="1">
    <source>
        <dbReference type="Pfam" id="PF01755"/>
    </source>
</evidence>